<evidence type="ECO:0000313" key="5">
    <source>
        <dbReference type="EMBL" id="PSR87685.1"/>
    </source>
</evidence>
<dbReference type="Pfam" id="PF20431">
    <property type="entry name" value="E_motif"/>
    <property type="match status" value="1"/>
</dbReference>
<dbReference type="GO" id="GO:0009451">
    <property type="term" value="P:RNA modification"/>
    <property type="evidence" value="ECO:0007669"/>
    <property type="project" value="InterPro"/>
</dbReference>
<dbReference type="STRING" id="1590841.A0A2R6P9Q4"/>
<gene>
    <name evidence="5" type="ORF">CEY00_Acc30731</name>
</gene>
<organism evidence="5 6">
    <name type="scientific">Actinidia chinensis var. chinensis</name>
    <name type="common">Chinese soft-hair kiwi</name>
    <dbReference type="NCBI Taxonomy" id="1590841"/>
    <lineage>
        <taxon>Eukaryota</taxon>
        <taxon>Viridiplantae</taxon>
        <taxon>Streptophyta</taxon>
        <taxon>Embryophyta</taxon>
        <taxon>Tracheophyta</taxon>
        <taxon>Spermatophyta</taxon>
        <taxon>Magnoliopsida</taxon>
        <taxon>eudicotyledons</taxon>
        <taxon>Gunneridae</taxon>
        <taxon>Pentapetalae</taxon>
        <taxon>asterids</taxon>
        <taxon>Ericales</taxon>
        <taxon>Actinidiaceae</taxon>
        <taxon>Actinidia</taxon>
    </lineage>
</organism>
<feature type="repeat" description="PPR" evidence="3">
    <location>
        <begin position="307"/>
        <end position="341"/>
    </location>
</feature>
<dbReference type="PROSITE" id="PS51375">
    <property type="entry name" value="PPR"/>
    <property type="match status" value="4"/>
</dbReference>
<feature type="repeat" description="PPR" evidence="3">
    <location>
        <begin position="408"/>
        <end position="442"/>
    </location>
</feature>
<dbReference type="GO" id="GO:0008270">
    <property type="term" value="F:zinc ion binding"/>
    <property type="evidence" value="ECO:0007669"/>
    <property type="project" value="InterPro"/>
</dbReference>
<dbReference type="InterPro" id="IPR046960">
    <property type="entry name" value="PPR_At4g14850-like_plant"/>
</dbReference>
<dbReference type="FunFam" id="1.25.40.10:FF:001060">
    <property type="entry name" value="Os05g0572900 protein"/>
    <property type="match status" value="1"/>
</dbReference>
<dbReference type="PANTHER" id="PTHR47926:SF385">
    <property type="entry name" value="DYW DOMAIN-CONTAINING PROTEIN"/>
    <property type="match status" value="1"/>
</dbReference>
<feature type="domain" description="DYW" evidence="4">
    <location>
        <begin position="623"/>
        <end position="715"/>
    </location>
</feature>
<dbReference type="InParanoid" id="A0A2R6P9Q4"/>
<evidence type="ECO:0000256" key="2">
    <source>
        <dbReference type="ARBA" id="ARBA00022737"/>
    </source>
</evidence>
<keyword evidence="2" id="KW-0677">Repeat</keyword>
<evidence type="ECO:0000313" key="6">
    <source>
        <dbReference type="Proteomes" id="UP000241394"/>
    </source>
</evidence>
<proteinExistence type="inferred from homology"/>
<dbReference type="OrthoDB" id="724816at2759"/>
<dbReference type="InterPro" id="IPR032867">
    <property type="entry name" value="DYW_dom"/>
</dbReference>
<dbReference type="Proteomes" id="UP000241394">
    <property type="component" value="Chromosome LG27"/>
</dbReference>
<reference evidence="6" key="2">
    <citation type="journal article" date="2018" name="BMC Genomics">
        <title>A manually annotated Actinidia chinensis var. chinensis (kiwifruit) genome highlights the challenges associated with draft genomes and gene prediction in plants.</title>
        <authorList>
            <person name="Pilkington S.M."/>
            <person name="Crowhurst R."/>
            <person name="Hilario E."/>
            <person name="Nardozza S."/>
            <person name="Fraser L."/>
            <person name="Peng Y."/>
            <person name="Gunaseelan K."/>
            <person name="Simpson R."/>
            <person name="Tahir J."/>
            <person name="Deroles S.C."/>
            <person name="Templeton K."/>
            <person name="Luo Z."/>
            <person name="Davy M."/>
            <person name="Cheng C."/>
            <person name="McNeilage M."/>
            <person name="Scaglione D."/>
            <person name="Liu Y."/>
            <person name="Zhang Q."/>
            <person name="Datson P."/>
            <person name="De Silva N."/>
            <person name="Gardiner S.E."/>
            <person name="Bassett H."/>
            <person name="Chagne D."/>
            <person name="McCallum J."/>
            <person name="Dzierzon H."/>
            <person name="Deng C."/>
            <person name="Wang Y.Y."/>
            <person name="Barron L."/>
            <person name="Manako K."/>
            <person name="Bowen J."/>
            <person name="Foster T.M."/>
            <person name="Erridge Z.A."/>
            <person name="Tiffin H."/>
            <person name="Waite C.N."/>
            <person name="Davies K.M."/>
            <person name="Grierson E.P."/>
            <person name="Laing W.A."/>
            <person name="Kirk R."/>
            <person name="Chen X."/>
            <person name="Wood M."/>
            <person name="Montefiori M."/>
            <person name="Brummell D.A."/>
            <person name="Schwinn K.E."/>
            <person name="Catanach A."/>
            <person name="Fullerton C."/>
            <person name="Li D."/>
            <person name="Meiyalaghan S."/>
            <person name="Nieuwenhuizen N."/>
            <person name="Read N."/>
            <person name="Prakash R."/>
            <person name="Hunter D."/>
            <person name="Zhang H."/>
            <person name="McKenzie M."/>
            <person name="Knabel M."/>
            <person name="Harris A."/>
            <person name="Allan A.C."/>
            <person name="Gleave A."/>
            <person name="Chen A."/>
            <person name="Janssen B.J."/>
            <person name="Plunkett B."/>
            <person name="Ampomah-Dwamena C."/>
            <person name="Voogd C."/>
            <person name="Leif D."/>
            <person name="Lafferty D."/>
            <person name="Souleyre E.J.F."/>
            <person name="Varkonyi-Gasic E."/>
            <person name="Gambi F."/>
            <person name="Hanley J."/>
            <person name="Yao J.L."/>
            <person name="Cheung J."/>
            <person name="David K.M."/>
            <person name="Warren B."/>
            <person name="Marsh K."/>
            <person name="Snowden K.C."/>
            <person name="Lin-Wang K."/>
            <person name="Brian L."/>
            <person name="Martinez-Sanchez M."/>
            <person name="Wang M."/>
            <person name="Ileperuma N."/>
            <person name="Macnee N."/>
            <person name="Campin R."/>
            <person name="McAtee P."/>
            <person name="Drummond R.S.M."/>
            <person name="Espley R.V."/>
            <person name="Ireland H.S."/>
            <person name="Wu R."/>
            <person name="Atkinson R.G."/>
            <person name="Karunairetnam S."/>
            <person name="Bulley S."/>
            <person name="Chunkath S."/>
            <person name="Hanley Z."/>
            <person name="Storey R."/>
            <person name="Thrimawithana A.H."/>
            <person name="Thomson S."/>
            <person name="David C."/>
            <person name="Testolin R."/>
            <person name="Huang H."/>
            <person name="Hellens R.P."/>
            <person name="Schaffer R.J."/>
        </authorList>
    </citation>
    <scope>NUCLEOTIDE SEQUENCE [LARGE SCALE GENOMIC DNA]</scope>
    <source>
        <strain evidence="6">cv. Red5</strain>
    </source>
</reference>
<feature type="repeat" description="PPR" evidence="3">
    <location>
        <begin position="206"/>
        <end position="236"/>
    </location>
</feature>
<evidence type="ECO:0000256" key="3">
    <source>
        <dbReference type="PROSITE-ProRule" id="PRU00708"/>
    </source>
</evidence>
<dbReference type="OMA" id="CHGYVLK"/>
<dbReference type="FunFam" id="1.25.40.10:FF:000031">
    <property type="entry name" value="Pentatricopeptide repeat-containing protein mitochondrial"/>
    <property type="match status" value="1"/>
</dbReference>
<protein>
    <submittedName>
        <fullName evidence="5">Pentatricopeptide repeat-containing protein</fullName>
    </submittedName>
</protein>
<evidence type="ECO:0000256" key="1">
    <source>
        <dbReference type="ARBA" id="ARBA00006643"/>
    </source>
</evidence>
<comment type="similarity">
    <text evidence="1">Belongs to the PPR family. PCMP-H subfamily.</text>
</comment>
<dbReference type="Pfam" id="PF01535">
    <property type="entry name" value="PPR"/>
    <property type="match status" value="3"/>
</dbReference>
<dbReference type="Pfam" id="PF14432">
    <property type="entry name" value="DYW_deaminase"/>
    <property type="match status" value="1"/>
</dbReference>
<dbReference type="GO" id="GO:0003723">
    <property type="term" value="F:RNA binding"/>
    <property type="evidence" value="ECO:0007669"/>
    <property type="project" value="InterPro"/>
</dbReference>
<dbReference type="Gene3D" id="1.25.40.10">
    <property type="entry name" value="Tetratricopeptide repeat domain"/>
    <property type="match status" value="4"/>
</dbReference>
<dbReference type="FunCoup" id="A0A2R6P9Q4">
    <property type="interactions" value="136"/>
</dbReference>
<dbReference type="Pfam" id="PF13041">
    <property type="entry name" value="PPR_2"/>
    <property type="match status" value="3"/>
</dbReference>
<accession>A0A2R6P9Q4</accession>
<dbReference type="InterPro" id="IPR046848">
    <property type="entry name" value="E_motif"/>
</dbReference>
<dbReference type="NCBIfam" id="TIGR00756">
    <property type="entry name" value="PPR"/>
    <property type="match status" value="5"/>
</dbReference>
<dbReference type="PANTHER" id="PTHR47926">
    <property type="entry name" value="PENTATRICOPEPTIDE REPEAT-CONTAINING PROTEIN"/>
    <property type="match status" value="1"/>
</dbReference>
<dbReference type="AlphaFoldDB" id="A0A2R6P9Q4"/>
<dbReference type="Gramene" id="PSR87685">
    <property type="protein sequence ID" value="PSR87685"/>
    <property type="gene ID" value="CEY00_Acc30731"/>
</dbReference>
<comment type="caution">
    <text evidence="5">The sequence shown here is derived from an EMBL/GenBank/DDBJ whole genome shotgun (WGS) entry which is preliminary data.</text>
</comment>
<dbReference type="InterPro" id="IPR002885">
    <property type="entry name" value="PPR_rpt"/>
</dbReference>
<sequence>MRKFPPNTQLQTAVQLRRASHQRHAFSIQTESSLSSLDDTVKLLKISADTKNLGFGKIIHALLIVTNQSTPDHVIQTNSLINLYSKCGQIKIARQLFDEMRERNVVSWSGLMAGYLHNGFPLEVLRLFKTMALVDDFRPNEYVLATVLSSCADCGSIVEGMQCHGHVLKSGLVFHQYVKNAVTYMYTTCSDVEGAMKVLNSVPGSDVYTFNSIIKGLVEHGYLTEALEVVGRMAKECVTWDSVTYVSVFGLCTDLKDLKLGLQVHNQIVKTNVEFDEFVGSAIIDMYGKCGEISIARNVFDGLQSHNVVSWTALLAAYLQNRCFEEALRLFFHMELEGVKPNEYTFAVLLNSCAGLSALGHGNSVHARTEKSGLKQYIIVGNALINMYAKSGNIEAANKVFTDMVYRDSITWNAIISGYAHHGLGKEALIMFQDMLAAEETPNYVTFVGVLSACAHLGWVREGFYYLHQLMNQLGIEPGLEHYTCIVGLLCRVGLLEQAKNFMRSNPVKWDVVAWRTLLSACHVHQNYRLGKHVAEIVLRMDPEDVGTYILLSNMHAKAKRWDGVARIRKLMRERIVKKEPGVSWIEIRNHTHVFVSDDNKHPDFSQIYEKARELLADIKPLGYAPNTAAVLHDVEEEQKEDCLSYHSEKLAIAYGLIKTPSEAPIRVIKNLRMCDDCHSAVKLISKVTNRVIIVRDVNRFHCFRDGCCSCGGYW</sequence>
<feature type="repeat" description="PPR" evidence="3">
    <location>
        <begin position="73"/>
        <end position="107"/>
    </location>
</feature>
<dbReference type="InterPro" id="IPR011990">
    <property type="entry name" value="TPR-like_helical_dom_sf"/>
</dbReference>
<reference evidence="5 6" key="1">
    <citation type="submission" date="2017-07" db="EMBL/GenBank/DDBJ databases">
        <title>An improved, manually edited Actinidia chinensis var. chinensis (kiwifruit) genome highlights the challenges associated with draft genomes and gene prediction in plants.</title>
        <authorList>
            <person name="Pilkington S."/>
            <person name="Crowhurst R."/>
            <person name="Hilario E."/>
            <person name="Nardozza S."/>
            <person name="Fraser L."/>
            <person name="Peng Y."/>
            <person name="Gunaseelan K."/>
            <person name="Simpson R."/>
            <person name="Tahir J."/>
            <person name="Deroles S."/>
            <person name="Templeton K."/>
            <person name="Luo Z."/>
            <person name="Davy M."/>
            <person name="Cheng C."/>
            <person name="Mcneilage M."/>
            <person name="Scaglione D."/>
            <person name="Liu Y."/>
            <person name="Zhang Q."/>
            <person name="Datson P."/>
            <person name="De Silva N."/>
            <person name="Gardiner S."/>
            <person name="Bassett H."/>
            <person name="Chagne D."/>
            <person name="Mccallum J."/>
            <person name="Dzierzon H."/>
            <person name="Deng C."/>
            <person name="Wang Y.-Y."/>
            <person name="Barron N."/>
            <person name="Manako K."/>
            <person name="Bowen J."/>
            <person name="Foster T."/>
            <person name="Erridge Z."/>
            <person name="Tiffin H."/>
            <person name="Waite C."/>
            <person name="Davies K."/>
            <person name="Grierson E."/>
            <person name="Laing W."/>
            <person name="Kirk R."/>
            <person name="Chen X."/>
            <person name="Wood M."/>
            <person name="Montefiori M."/>
            <person name="Brummell D."/>
            <person name="Schwinn K."/>
            <person name="Catanach A."/>
            <person name="Fullerton C."/>
            <person name="Li D."/>
            <person name="Meiyalaghan S."/>
            <person name="Nieuwenhuizen N."/>
            <person name="Read N."/>
            <person name="Prakash R."/>
            <person name="Hunter D."/>
            <person name="Zhang H."/>
            <person name="Mckenzie M."/>
            <person name="Knabel M."/>
            <person name="Harris A."/>
            <person name="Allan A."/>
            <person name="Chen A."/>
            <person name="Janssen B."/>
            <person name="Plunkett B."/>
            <person name="Dwamena C."/>
            <person name="Voogd C."/>
            <person name="Leif D."/>
            <person name="Lafferty D."/>
            <person name="Souleyre E."/>
            <person name="Varkonyi-Gasic E."/>
            <person name="Gambi F."/>
            <person name="Hanley J."/>
            <person name="Yao J.-L."/>
            <person name="Cheung J."/>
            <person name="David K."/>
            <person name="Warren B."/>
            <person name="Marsh K."/>
            <person name="Snowden K."/>
            <person name="Lin-Wang K."/>
            <person name="Brian L."/>
            <person name="Martinez-Sanchez M."/>
            <person name="Wang M."/>
            <person name="Ileperuma N."/>
            <person name="Macnee N."/>
            <person name="Campin R."/>
            <person name="Mcatee P."/>
            <person name="Drummond R."/>
            <person name="Espley R."/>
            <person name="Ireland H."/>
            <person name="Wu R."/>
            <person name="Atkinson R."/>
            <person name="Karunairetnam S."/>
            <person name="Bulley S."/>
            <person name="Chunkath S."/>
            <person name="Hanley Z."/>
            <person name="Storey R."/>
            <person name="Thrimawithana A."/>
            <person name="Thomson S."/>
            <person name="David C."/>
            <person name="Testolin R."/>
        </authorList>
    </citation>
    <scope>NUCLEOTIDE SEQUENCE [LARGE SCALE GENOMIC DNA]</scope>
    <source>
        <strain evidence="6">cv. Red5</strain>
        <tissue evidence="5">Young leaf</tissue>
    </source>
</reference>
<dbReference type="FunFam" id="1.25.40.10:FF:000227">
    <property type="entry name" value="Pentatricopeptide repeat-containing protein At3g13880"/>
    <property type="match status" value="1"/>
</dbReference>
<name>A0A2R6P9Q4_ACTCC</name>
<dbReference type="EMBL" id="NKQK01000027">
    <property type="protein sequence ID" value="PSR87685.1"/>
    <property type="molecule type" value="Genomic_DNA"/>
</dbReference>
<dbReference type="FunFam" id="1.25.40.10:FF:000285">
    <property type="entry name" value="Pentatricopeptide repeat-containing protein, chloroplastic"/>
    <property type="match status" value="1"/>
</dbReference>
<keyword evidence="6" id="KW-1185">Reference proteome</keyword>
<evidence type="ECO:0000259" key="4">
    <source>
        <dbReference type="Pfam" id="PF14432"/>
    </source>
</evidence>